<dbReference type="PROSITE" id="PS51257">
    <property type="entry name" value="PROKAR_LIPOPROTEIN"/>
    <property type="match status" value="1"/>
</dbReference>
<dbReference type="EMBL" id="JBHTKH010000016">
    <property type="protein sequence ID" value="MFD1056222.1"/>
    <property type="molecule type" value="Genomic_DNA"/>
</dbReference>
<reference evidence="3" key="1">
    <citation type="journal article" date="2019" name="Int. J. Syst. Evol. Microbiol.">
        <title>The Global Catalogue of Microorganisms (GCM) 10K type strain sequencing project: providing services to taxonomists for standard genome sequencing and annotation.</title>
        <authorList>
            <consortium name="The Broad Institute Genomics Platform"/>
            <consortium name="The Broad Institute Genome Sequencing Center for Infectious Disease"/>
            <person name="Wu L."/>
            <person name="Ma J."/>
        </authorList>
    </citation>
    <scope>NUCLEOTIDE SEQUENCE [LARGE SCALE GENOMIC DNA]</scope>
    <source>
        <strain evidence="3">CCUG 57508</strain>
    </source>
</reference>
<dbReference type="RefSeq" id="WP_386054276.1">
    <property type="nucleotide sequence ID" value="NZ_JBHTKH010000016.1"/>
</dbReference>
<feature type="region of interest" description="Disordered" evidence="1">
    <location>
        <begin position="26"/>
        <end position="63"/>
    </location>
</feature>
<feature type="compositionally biased region" description="Low complexity" evidence="1">
    <location>
        <begin position="26"/>
        <end position="44"/>
    </location>
</feature>
<accession>A0ABW3MZW6</accession>
<evidence type="ECO:0000256" key="1">
    <source>
        <dbReference type="SAM" id="MobiDB-lite"/>
    </source>
</evidence>
<comment type="caution">
    <text evidence="2">The sequence shown here is derived from an EMBL/GenBank/DDBJ whole genome shotgun (WGS) entry which is preliminary data.</text>
</comment>
<organism evidence="2 3">
    <name type="scientific">Terrabacter terrigena</name>
    <dbReference type="NCBI Taxonomy" id="574718"/>
    <lineage>
        <taxon>Bacteria</taxon>
        <taxon>Bacillati</taxon>
        <taxon>Actinomycetota</taxon>
        <taxon>Actinomycetes</taxon>
        <taxon>Micrococcales</taxon>
        <taxon>Intrasporangiaceae</taxon>
        <taxon>Terrabacter</taxon>
    </lineage>
</organism>
<evidence type="ECO:0000313" key="2">
    <source>
        <dbReference type="EMBL" id="MFD1056222.1"/>
    </source>
</evidence>
<sequence>MGRTGLYVGMAIAALLTGGCGVVVSDSDSSPGGSAPTSTATSSTPPKPRFGAAGPGSATSDSPVFPLVLRRTGGIAGFDDRIVLDANGRLHVETRSVHGRICTLAGPVQRQLVTLLATLRLGLPPTEVPSDDFTPLDPNVAPESDPIAISVTDDHERAIDLSDPSLGEIAGLVGNLVSDVTLSAPAATHCTTPTPPVVAPAP</sequence>
<name>A0ABW3MZW6_9MICO</name>
<keyword evidence="3" id="KW-1185">Reference proteome</keyword>
<proteinExistence type="predicted"/>
<evidence type="ECO:0000313" key="3">
    <source>
        <dbReference type="Proteomes" id="UP001597046"/>
    </source>
</evidence>
<dbReference type="Proteomes" id="UP001597046">
    <property type="component" value="Unassembled WGS sequence"/>
</dbReference>
<gene>
    <name evidence="2" type="ORF">ACFQ2V_18070</name>
</gene>
<protein>
    <submittedName>
        <fullName evidence="2">Uncharacterized protein</fullName>
    </submittedName>
</protein>